<dbReference type="GO" id="GO:0006355">
    <property type="term" value="P:regulation of DNA-templated transcription"/>
    <property type="evidence" value="ECO:0007669"/>
    <property type="project" value="InterPro"/>
</dbReference>
<dbReference type="InterPro" id="IPR003441">
    <property type="entry name" value="NAC-dom"/>
</dbReference>
<protein>
    <submittedName>
        <fullName evidence="8">NAC domain-containing protein 2 isoform X1</fullName>
    </submittedName>
</protein>
<evidence type="ECO:0000313" key="8">
    <source>
        <dbReference type="RefSeq" id="XP_010939827.1"/>
    </source>
</evidence>
<evidence type="ECO:0000256" key="3">
    <source>
        <dbReference type="ARBA" id="ARBA00023125"/>
    </source>
</evidence>
<sequence length="270" mass="31124">MNFELPPGFRFHPTDEELIIYYLRNHGMLVPCPISIIPEVNICKFDPWELPGKSFLREGVWYFFSPRDLKYPNGGRPNRATASGYWKATGTDKAIYSNSKHVGVKKALVFYRGRPPKGSKTEWIMHEYRLAQPTTNGALKPNKSTRVEEWVLCRIHQKKQSKRITDDGQEDSFVKETPHMKITSNLEEKVPIFPRSSCTFAHLLEPDFILDSQLFDESQFGPIDGLFDTNRSDRPADMVKFLQADAMKPVGSDQSLRIKHPIFVDPIFHH</sequence>
<evidence type="ECO:0000256" key="1">
    <source>
        <dbReference type="ARBA" id="ARBA00004123"/>
    </source>
</evidence>
<dbReference type="Gene3D" id="2.170.150.80">
    <property type="entry name" value="NAC domain"/>
    <property type="match status" value="1"/>
</dbReference>
<dbReference type="KEGG" id="egu:105058562"/>
<reference evidence="8" key="1">
    <citation type="submission" date="2025-08" db="UniProtKB">
        <authorList>
            <consortium name="RefSeq"/>
        </authorList>
    </citation>
    <scope>IDENTIFICATION</scope>
</reference>
<keyword evidence="5" id="KW-0539">Nucleus</keyword>
<dbReference type="InterPro" id="IPR036093">
    <property type="entry name" value="NAC_dom_sf"/>
</dbReference>
<keyword evidence="3" id="KW-0238">DNA-binding</keyword>
<dbReference type="PROSITE" id="PS51005">
    <property type="entry name" value="NAC"/>
    <property type="match status" value="1"/>
</dbReference>
<dbReference type="GeneID" id="105058562"/>
<name>A0A6I9S997_ELAGV</name>
<dbReference type="RefSeq" id="XP_010939827.1">
    <property type="nucleotide sequence ID" value="XM_010941525.3"/>
</dbReference>
<evidence type="ECO:0000256" key="4">
    <source>
        <dbReference type="ARBA" id="ARBA00023163"/>
    </source>
</evidence>
<accession>A0A6I9S997</accession>
<evidence type="ECO:0000256" key="2">
    <source>
        <dbReference type="ARBA" id="ARBA00023015"/>
    </source>
</evidence>
<proteinExistence type="predicted"/>
<evidence type="ECO:0000313" key="7">
    <source>
        <dbReference type="Proteomes" id="UP000504607"/>
    </source>
</evidence>
<dbReference type="PANTHER" id="PTHR31744">
    <property type="entry name" value="PROTEIN CUP-SHAPED COTYLEDON 2-RELATED"/>
    <property type="match status" value="1"/>
</dbReference>
<keyword evidence="7" id="KW-1185">Reference proteome</keyword>
<comment type="subcellular location">
    <subcellularLocation>
        <location evidence="1">Nucleus</location>
    </subcellularLocation>
</comment>
<dbReference type="GO" id="GO:0003677">
    <property type="term" value="F:DNA binding"/>
    <property type="evidence" value="ECO:0007669"/>
    <property type="project" value="UniProtKB-KW"/>
</dbReference>
<dbReference type="SUPFAM" id="SSF101941">
    <property type="entry name" value="NAC domain"/>
    <property type="match status" value="1"/>
</dbReference>
<dbReference type="InParanoid" id="A0A6I9S997"/>
<organism evidence="7 8">
    <name type="scientific">Elaeis guineensis var. tenera</name>
    <name type="common">Oil palm</name>
    <dbReference type="NCBI Taxonomy" id="51953"/>
    <lineage>
        <taxon>Eukaryota</taxon>
        <taxon>Viridiplantae</taxon>
        <taxon>Streptophyta</taxon>
        <taxon>Embryophyta</taxon>
        <taxon>Tracheophyta</taxon>
        <taxon>Spermatophyta</taxon>
        <taxon>Magnoliopsida</taxon>
        <taxon>Liliopsida</taxon>
        <taxon>Arecaceae</taxon>
        <taxon>Arecoideae</taxon>
        <taxon>Cocoseae</taxon>
        <taxon>Elaeidinae</taxon>
        <taxon>Elaeis</taxon>
    </lineage>
</organism>
<evidence type="ECO:0000259" key="6">
    <source>
        <dbReference type="PROSITE" id="PS51005"/>
    </source>
</evidence>
<dbReference type="Proteomes" id="UP000504607">
    <property type="component" value="Chromosome 15"/>
</dbReference>
<keyword evidence="4" id="KW-0804">Transcription</keyword>
<keyword evidence="2" id="KW-0805">Transcription regulation</keyword>
<feature type="domain" description="NAC" evidence="6">
    <location>
        <begin position="5"/>
        <end position="158"/>
    </location>
</feature>
<dbReference type="PANTHER" id="PTHR31744:SF233">
    <property type="entry name" value="NAC DOMAIN-CONTAINING PROTEIN 72-LIKE"/>
    <property type="match status" value="1"/>
</dbReference>
<dbReference type="Pfam" id="PF02365">
    <property type="entry name" value="NAM"/>
    <property type="match status" value="1"/>
</dbReference>
<dbReference type="GO" id="GO:0005634">
    <property type="term" value="C:nucleus"/>
    <property type="evidence" value="ECO:0007669"/>
    <property type="project" value="UniProtKB-SubCell"/>
</dbReference>
<evidence type="ECO:0000256" key="5">
    <source>
        <dbReference type="ARBA" id="ARBA00023242"/>
    </source>
</evidence>
<dbReference type="OrthoDB" id="1921961at2759"/>
<gene>
    <name evidence="8" type="primary">LOC105058562</name>
</gene>
<dbReference type="AlphaFoldDB" id="A0A6I9S997"/>